<dbReference type="GO" id="GO:0008270">
    <property type="term" value="F:zinc ion binding"/>
    <property type="evidence" value="ECO:0007669"/>
    <property type="project" value="UniProtKB-KW"/>
</dbReference>
<dbReference type="Gene3D" id="3.30.40.10">
    <property type="entry name" value="Zinc/RING finger domain, C3HC4 (zinc finger)"/>
    <property type="match status" value="1"/>
</dbReference>
<dbReference type="InterPro" id="IPR017907">
    <property type="entry name" value="Znf_RING_CS"/>
</dbReference>
<protein>
    <recommendedName>
        <fullName evidence="4">Zinc finger C3HC4 RING-type domain-containing protein</fullName>
    </recommendedName>
</protein>
<keyword evidence="2" id="KW-0863">Zinc-finger</keyword>
<dbReference type="Pfam" id="PF00097">
    <property type="entry name" value="zf-C3HC4"/>
    <property type="match status" value="1"/>
</dbReference>
<comment type="caution">
    <text evidence="5">The sequence shown here is derived from an EMBL/GenBank/DDBJ whole genome shotgun (WGS) entry which is preliminary data.</text>
</comment>
<evidence type="ECO:0000259" key="4">
    <source>
        <dbReference type="Pfam" id="PF00097"/>
    </source>
</evidence>
<evidence type="ECO:0000256" key="3">
    <source>
        <dbReference type="ARBA" id="ARBA00022833"/>
    </source>
</evidence>
<gene>
    <name evidence="5" type="ORF">HaLaN_07856</name>
</gene>
<evidence type="ECO:0000313" key="6">
    <source>
        <dbReference type="Proteomes" id="UP000485058"/>
    </source>
</evidence>
<keyword evidence="6" id="KW-1185">Reference proteome</keyword>
<dbReference type="Proteomes" id="UP000485058">
    <property type="component" value="Unassembled WGS sequence"/>
</dbReference>
<dbReference type="InterPro" id="IPR013083">
    <property type="entry name" value="Znf_RING/FYVE/PHD"/>
</dbReference>
<organism evidence="5 6">
    <name type="scientific">Haematococcus lacustris</name>
    <name type="common">Green alga</name>
    <name type="synonym">Haematococcus pluvialis</name>
    <dbReference type="NCBI Taxonomy" id="44745"/>
    <lineage>
        <taxon>Eukaryota</taxon>
        <taxon>Viridiplantae</taxon>
        <taxon>Chlorophyta</taxon>
        <taxon>core chlorophytes</taxon>
        <taxon>Chlorophyceae</taxon>
        <taxon>CS clade</taxon>
        <taxon>Chlamydomonadales</taxon>
        <taxon>Haematococcaceae</taxon>
        <taxon>Haematococcus</taxon>
    </lineage>
</organism>
<evidence type="ECO:0000256" key="2">
    <source>
        <dbReference type="ARBA" id="ARBA00022771"/>
    </source>
</evidence>
<dbReference type="EMBL" id="BLLF01000478">
    <property type="protein sequence ID" value="GFH12216.1"/>
    <property type="molecule type" value="Genomic_DNA"/>
</dbReference>
<evidence type="ECO:0000313" key="5">
    <source>
        <dbReference type="EMBL" id="GFH12216.1"/>
    </source>
</evidence>
<sequence length="80" mass="8525">MPHASPFARPCTWGTAAMIESLQPQATCTVCLDEGYALVTVSCLHRLCVDCARRVVATLKLVKGFHAPNDLVGLAKALDA</sequence>
<evidence type="ECO:0000256" key="1">
    <source>
        <dbReference type="ARBA" id="ARBA00022723"/>
    </source>
</evidence>
<keyword evidence="3" id="KW-0862">Zinc</keyword>
<keyword evidence="1" id="KW-0479">Metal-binding</keyword>
<name>A0A699YYX1_HAELA</name>
<proteinExistence type="predicted"/>
<dbReference type="PROSITE" id="PS00518">
    <property type="entry name" value="ZF_RING_1"/>
    <property type="match status" value="1"/>
</dbReference>
<dbReference type="AlphaFoldDB" id="A0A699YYX1"/>
<dbReference type="InterPro" id="IPR018957">
    <property type="entry name" value="Znf_C3HC4_RING-type"/>
</dbReference>
<feature type="domain" description="Zinc finger C3HC4 RING-type" evidence="4">
    <location>
        <begin position="28"/>
        <end position="56"/>
    </location>
</feature>
<dbReference type="SUPFAM" id="SSF57850">
    <property type="entry name" value="RING/U-box"/>
    <property type="match status" value="1"/>
</dbReference>
<reference evidence="5 6" key="1">
    <citation type="submission" date="2020-02" db="EMBL/GenBank/DDBJ databases">
        <title>Draft genome sequence of Haematococcus lacustris strain NIES-144.</title>
        <authorList>
            <person name="Morimoto D."/>
            <person name="Nakagawa S."/>
            <person name="Yoshida T."/>
            <person name="Sawayama S."/>
        </authorList>
    </citation>
    <scope>NUCLEOTIDE SEQUENCE [LARGE SCALE GENOMIC DNA]</scope>
    <source>
        <strain evidence="5 6">NIES-144</strain>
    </source>
</reference>
<accession>A0A699YYX1</accession>